<keyword evidence="1" id="KW-0805">Transcription regulation</keyword>
<dbReference type="PANTHER" id="PTHR47424">
    <property type="entry name" value="REGULATORY PROTEIN GAL4"/>
    <property type="match status" value="1"/>
</dbReference>
<name>A0A0C3CVL7_OIDMZ</name>
<feature type="domain" description="Xylanolytic transcriptional activator regulatory" evidence="5">
    <location>
        <begin position="244"/>
        <end position="317"/>
    </location>
</feature>
<dbReference type="GO" id="GO:0008270">
    <property type="term" value="F:zinc ion binding"/>
    <property type="evidence" value="ECO:0007669"/>
    <property type="project" value="InterPro"/>
</dbReference>
<evidence type="ECO:0000256" key="1">
    <source>
        <dbReference type="ARBA" id="ARBA00023015"/>
    </source>
</evidence>
<dbReference type="SMART" id="SM00906">
    <property type="entry name" value="Fungal_trans"/>
    <property type="match status" value="1"/>
</dbReference>
<dbReference type="GO" id="GO:0006351">
    <property type="term" value="P:DNA-templated transcription"/>
    <property type="evidence" value="ECO:0007669"/>
    <property type="project" value="InterPro"/>
</dbReference>
<keyword evidence="7" id="KW-1185">Reference proteome</keyword>
<evidence type="ECO:0000256" key="2">
    <source>
        <dbReference type="ARBA" id="ARBA00023163"/>
    </source>
</evidence>
<dbReference type="InterPro" id="IPR007219">
    <property type="entry name" value="XnlR_reg_dom"/>
</dbReference>
<feature type="non-terminal residue" evidence="6">
    <location>
        <position position="1"/>
    </location>
</feature>
<dbReference type="EMBL" id="KN832893">
    <property type="protein sequence ID" value="KIM93747.1"/>
    <property type="molecule type" value="Genomic_DNA"/>
</dbReference>
<dbReference type="Proteomes" id="UP000054321">
    <property type="component" value="Unassembled WGS sequence"/>
</dbReference>
<dbReference type="AlphaFoldDB" id="A0A0C3CVL7"/>
<evidence type="ECO:0000256" key="3">
    <source>
        <dbReference type="ARBA" id="ARBA00023242"/>
    </source>
</evidence>
<evidence type="ECO:0000313" key="7">
    <source>
        <dbReference type="Proteomes" id="UP000054321"/>
    </source>
</evidence>
<feature type="region of interest" description="Disordered" evidence="4">
    <location>
        <begin position="118"/>
        <end position="145"/>
    </location>
</feature>
<protein>
    <recommendedName>
        <fullName evidence="5">Xylanolytic transcriptional activator regulatory domain-containing protein</fullName>
    </recommendedName>
</protein>
<dbReference type="PANTHER" id="PTHR47424:SF6">
    <property type="entry name" value="PROLINE UTILIZATION TRANS-ACTIVATOR"/>
    <property type="match status" value="1"/>
</dbReference>
<feature type="compositionally biased region" description="Low complexity" evidence="4">
    <location>
        <begin position="44"/>
        <end position="58"/>
    </location>
</feature>
<proteinExistence type="predicted"/>
<accession>A0A0C3CVL7</accession>
<dbReference type="CDD" id="cd12148">
    <property type="entry name" value="fungal_TF_MHR"/>
    <property type="match status" value="1"/>
</dbReference>
<reference evidence="6 7" key="1">
    <citation type="submission" date="2014-04" db="EMBL/GenBank/DDBJ databases">
        <authorList>
            <consortium name="DOE Joint Genome Institute"/>
            <person name="Kuo A."/>
            <person name="Martino E."/>
            <person name="Perotto S."/>
            <person name="Kohler A."/>
            <person name="Nagy L.G."/>
            <person name="Floudas D."/>
            <person name="Copeland A."/>
            <person name="Barry K.W."/>
            <person name="Cichocki N."/>
            <person name="Veneault-Fourrey C."/>
            <person name="LaButti K."/>
            <person name="Lindquist E.A."/>
            <person name="Lipzen A."/>
            <person name="Lundell T."/>
            <person name="Morin E."/>
            <person name="Murat C."/>
            <person name="Sun H."/>
            <person name="Tunlid A."/>
            <person name="Henrissat B."/>
            <person name="Grigoriev I.V."/>
            <person name="Hibbett D.S."/>
            <person name="Martin F."/>
            <person name="Nordberg H.P."/>
            <person name="Cantor M.N."/>
            <person name="Hua S.X."/>
        </authorList>
    </citation>
    <scope>NUCLEOTIDE SEQUENCE [LARGE SCALE GENOMIC DNA]</scope>
    <source>
        <strain evidence="6 7">Zn</strain>
    </source>
</reference>
<dbReference type="STRING" id="913774.A0A0C3CVL7"/>
<dbReference type="GO" id="GO:0003677">
    <property type="term" value="F:DNA binding"/>
    <property type="evidence" value="ECO:0007669"/>
    <property type="project" value="InterPro"/>
</dbReference>
<dbReference type="InParanoid" id="A0A0C3CVL7"/>
<dbReference type="OrthoDB" id="3990906at2759"/>
<keyword evidence="2" id="KW-0804">Transcription</keyword>
<reference evidence="7" key="2">
    <citation type="submission" date="2015-01" db="EMBL/GenBank/DDBJ databases">
        <title>Evolutionary Origins and Diversification of the Mycorrhizal Mutualists.</title>
        <authorList>
            <consortium name="DOE Joint Genome Institute"/>
            <consortium name="Mycorrhizal Genomics Consortium"/>
            <person name="Kohler A."/>
            <person name="Kuo A."/>
            <person name="Nagy L.G."/>
            <person name="Floudas D."/>
            <person name="Copeland A."/>
            <person name="Barry K.W."/>
            <person name="Cichocki N."/>
            <person name="Veneault-Fourrey C."/>
            <person name="LaButti K."/>
            <person name="Lindquist E.A."/>
            <person name="Lipzen A."/>
            <person name="Lundell T."/>
            <person name="Morin E."/>
            <person name="Murat C."/>
            <person name="Riley R."/>
            <person name="Ohm R."/>
            <person name="Sun H."/>
            <person name="Tunlid A."/>
            <person name="Henrissat B."/>
            <person name="Grigoriev I.V."/>
            <person name="Hibbett D.S."/>
            <person name="Martin F."/>
        </authorList>
    </citation>
    <scope>NUCLEOTIDE SEQUENCE [LARGE SCALE GENOMIC DNA]</scope>
    <source>
        <strain evidence="7">Zn</strain>
    </source>
</reference>
<evidence type="ECO:0000259" key="5">
    <source>
        <dbReference type="SMART" id="SM00906"/>
    </source>
</evidence>
<dbReference type="Pfam" id="PF04082">
    <property type="entry name" value="Fungal_trans"/>
    <property type="match status" value="1"/>
</dbReference>
<evidence type="ECO:0000313" key="6">
    <source>
        <dbReference type="EMBL" id="KIM93747.1"/>
    </source>
</evidence>
<keyword evidence="3" id="KW-0539">Nucleus</keyword>
<gene>
    <name evidence="6" type="ORF">OIDMADRAFT_137476</name>
</gene>
<sequence length="633" mass="71484">KRKTKCLGGAPYSYLLDLEARIKAYESEREGLKLAQSEVVDADSSTPQSSTSQTLSSSFEPLDSETGKDDIDQNPLIEGTAQLVLNPEGEQQYLGDSSSTSLGLRFRDLIKTFRSGVDSEIEDEPPTHKRSSFSVHGRSGQQSSRPAISLPPFDFAKRLYAAQYAYIGTIFAFTDPESFEENLRKFYDRAPDFTDRNDRLCYCQTLLVLAFGQMYSVNQWTSHDGPPGFDYFQQALQLLPDIYEQGSIGLALRMAISLGLHQEVPDQHLDARTREHRRRAWWSVYSMDRILCVKSGNPLTIGDRDIDVLPPSRLPDELENCPATVLYHYTELSRILGKIMKGKKKVLTILDVYRRKSATNYSLVTSVQSILKDLSDWHMNLPRRLQVDFTKLEEDISREVISIYLHYNQCINMTARPLVFHVVRSRLQNQDRNINKTDWREGLSRTTIAVIDTCISAARNSIAICATAAKQNVIATYGYMDGEHLFSAAIILVMINIAFPQNVRDRAAMDLALEVMRGVAEKGNSHIKSLHQLLLNLSLPPEIDASQDPRQDLSETAVVQTLRHAPPPDATPAFLYHNDLIAEGYLDLSQSVFQPDETGLMTGMANDADARIWEEGYGIFDVNMDFDWTKWSN</sequence>
<feature type="region of interest" description="Disordered" evidence="4">
    <location>
        <begin position="34"/>
        <end position="75"/>
    </location>
</feature>
<organism evidence="6 7">
    <name type="scientific">Oidiodendron maius (strain Zn)</name>
    <dbReference type="NCBI Taxonomy" id="913774"/>
    <lineage>
        <taxon>Eukaryota</taxon>
        <taxon>Fungi</taxon>
        <taxon>Dikarya</taxon>
        <taxon>Ascomycota</taxon>
        <taxon>Pezizomycotina</taxon>
        <taxon>Leotiomycetes</taxon>
        <taxon>Leotiomycetes incertae sedis</taxon>
        <taxon>Myxotrichaceae</taxon>
        <taxon>Oidiodendron</taxon>
    </lineage>
</organism>
<dbReference type="HOGENOM" id="CLU_006926_4_1_1"/>
<evidence type="ECO:0000256" key="4">
    <source>
        <dbReference type="SAM" id="MobiDB-lite"/>
    </source>
</evidence>
<dbReference type="InterPro" id="IPR051127">
    <property type="entry name" value="Fungal_SecMet_Regulators"/>
</dbReference>